<keyword evidence="2" id="KW-1185">Reference proteome</keyword>
<reference evidence="1 2" key="1">
    <citation type="journal article" date="2019" name="Sci. Rep.">
        <title>Orb-weaving spider Araneus ventricosus genome elucidates the spidroin gene catalogue.</title>
        <authorList>
            <person name="Kono N."/>
            <person name="Nakamura H."/>
            <person name="Ohtoshi R."/>
            <person name="Moran D.A.P."/>
            <person name="Shinohara A."/>
            <person name="Yoshida Y."/>
            <person name="Fujiwara M."/>
            <person name="Mori M."/>
            <person name="Tomita M."/>
            <person name="Arakawa K."/>
        </authorList>
    </citation>
    <scope>NUCLEOTIDE SEQUENCE [LARGE SCALE GENOMIC DNA]</scope>
</reference>
<dbReference type="EMBL" id="BGPR01000026">
    <property type="protein sequence ID" value="GBL81717.1"/>
    <property type="molecule type" value="Genomic_DNA"/>
</dbReference>
<comment type="caution">
    <text evidence="1">The sequence shown here is derived from an EMBL/GenBank/DDBJ whole genome shotgun (WGS) entry which is preliminary data.</text>
</comment>
<evidence type="ECO:0000313" key="1">
    <source>
        <dbReference type="EMBL" id="GBL81717.1"/>
    </source>
</evidence>
<name>A0A4Y2AQC6_ARAVE</name>
<dbReference type="Proteomes" id="UP000499080">
    <property type="component" value="Unassembled WGS sequence"/>
</dbReference>
<evidence type="ECO:0000313" key="2">
    <source>
        <dbReference type="Proteomes" id="UP000499080"/>
    </source>
</evidence>
<proteinExistence type="predicted"/>
<gene>
    <name evidence="1" type="ORF">AVEN_93493_1</name>
</gene>
<dbReference type="AlphaFoldDB" id="A0A4Y2AQC6"/>
<accession>A0A4Y2AQC6</accession>
<organism evidence="1 2">
    <name type="scientific">Araneus ventricosus</name>
    <name type="common">Orbweaver spider</name>
    <name type="synonym">Epeira ventricosa</name>
    <dbReference type="NCBI Taxonomy" id="182803"/>
    <lineage>
        <taxon>Eukaryota</taxon>
        <taxon>Metazoa</taxon>
        <taxon>Ecdysozoa</taxon>
        <taxon>Arthropoda</taxon>
        <taxon>Chelicerata</taxon>
        <taxon>Arachnida</taxon>
        <taxon>Araneae</taxon>
        <taxon>Araneomorphae</taxon>
        <taxon>Entelegynae</taxon>
        <taxon>Araneoidea</taxon>
        <taxon>Araneidae</taxon>
        <taxon>Araneus</taxon>
    </lineage>
</organism>
<sequence length="129" mass="14817">MGKAIYSLKIYLFRDQFKLFEQEAGILDICSVVVKCNINSWFQAASVCFVPRNDLQLLKSLKEYEGINYESSKCAMNKFLGHLWYLSEELVALVLLGDYISQDLRTEENDEPLKRTRVDPDVVLKKGSA</sequence>
<protein>
    <submittedName>
        <fullName evidence="1">Uncharacterized protein</fullName>
    </submittedName>
</protein>
<dbReference type="OrthoDB" id="6627880at2759"/>